<dbReference type="Proteomes" id="UP000178346">
    <property type="component" value="Unassembled WGS sequence"/>
</dbReference>
<dbReference type="AlphaFoldDB" id="A0A1F4VM50"/>
<gene>
    <name evidence="1" type="ORF">A2976_03920</name>
</gene>
<evidence type="ECO:0000313" key="2">
    <source>
        <dbReference type="Proteomes" id="UP000178346"/>
    </source>
</evidence>
<accession>A0A1F4VM50</accession>
<name>A0A1F4VM50_UNCKA</name>
<evidence type="ECO:0000313" key="1">
    <source>
        <dbReference type="EMBL" id="OGC58224.1"/>
    </source>
</evidence>
<protein>
    <submittedName>
        <fullName evidence="1">Uncharacterized protein</fullName>
    </submittedName>
</protein>
<organism evidence="1 2">
    <name type="scientific">candidate division WWE3 bacterium RIFCSPLOWO2_01_FULL_41_9</name>
    <dbReference type="NCBI Taxonomy" id="1802626"/>
    <lineage>
        <taxon>Bacteria</taxon>
        <taxon>Katanobacteria</taxon>
    </lineage>
</organism>
<proteinExistence type="predicted"/>
<sequence>MLSHPGEIVCNKFIKINKEWHLKNKMPKNPTLEDRVKWHLEHSNNCRCREMPKDIKEELEKIKLL</sequence>
<dbReference type="EMBL" id="MEVJ01000004">
    <property type="protein sequence ID" value="OGC58224.1"/>
    <property type="molecule type" value="Genomic_DNA"/>
</dbReference>
<comment type="caution">
    <text evidence="1">The sequence shown here is derived from an EMBL/GenBank/DDBJ whole genome shotgun (WGS) entry which is preliminary data.</text>
</comment>
<reference evidence="1 2" key="1">
    <citation type="journal article" date="2016" name="Nat. Commun.">
        <title>Thousands of microbial genomes shed light on interconnected biogeochemical processes in an aquifer system.</title>
        <authorList>
            <person name="Anantharaman K."/>
            <person name="Brown C.T."/>
            <person name="Hug L.A."/>
            <person name="Sharon I."/>
            <person name="Castelle C.J."/>
            <person name="Probst A.J."/>
            <person name="Thomas B.C."/>
            <person name="Singh A."/>
            <person name="Wilkins M.J."/>
            <person name="Karaoz U."/>
            <person name="Brodie E.L."/>
            <person name="Williams K.H."/>
            <person name="Hubbard S.S."/>
            <person name="Banfield J.F."/>
        </authorList>
    </citation>
    <scope>NUCLEOTIDE SEQUENCE [LARGE SCALE GENOMIC DNA]</scope>
</reference>